<evidence type="ECO:0000256" key="10">
    <source>
        <dbReference type="ARBA" id="ARBA00022984"/>
    </source>
</evidence>
<dbReference type="SUPFAM" id="SSF69189">
    <property type="entry name" value="Penicillin-binding protein associated domain"/>
    <property type="match status" value="1"/>
</dbReference>
<name>A0A1M5TJK2_9FIRM</name>
<dbReference type="InterPro" id="IPR012338">
    <property type="entry name" value="Beta-lactam/transpept-like"/>
</dbReference>
<evidence type="ECO:0000256" key="3">
    <source>
        <dbReference type="ARBA" id="ARBA00007164"/>
    </source>
</evidence>
<dbReference type="UniPathway" id="UPA00219"/>
<evidence type="ECO:0000256" key="13">
    <source>
        <dbReference type="PIRSR" id="PIRSR618044-1"/>
    </source>
</evidence>
<dbReference type="AlphaFoldDB" id="A0A1M5TJK2"/>
<comment type="similarity">
    <text evidence="3 15">Belongs to the peptidase S11 family.</text>
</comment>
<feature type="binding site" evidence="14">
    <location>
        <position position="236"/>
    </location>
    <ligand>
        <name>substrate</name>
    </ligand>
</feature>
<dbReference type="GO" id="GO:0008360">
    <property type="term" value="P:regulation of cell shape"/>
    <property type="evidence" value="ECO:0007669"/>
    <property type="project" value="UniProtKB-KW"/>
</dbReference>
<evidence type="ECO:0000256" key="14">
    <source>
        <dbReference type="PIRSR" id="PIRSR618044-2"/>
    </source>
</evidence>
<dbReference type="InterPro" id="IPR037167">
    <property type="entry name" value="Peptidase_S11_C_sf"/>
</dbReference>
<accession>A0A1M5TJK2</accession>
<reference evidence="17 18" key="1">
    <citation type="submission" date="2016-11" db="EMBL/GenBank/DDBJ databases">
        <authorList>
            <person name="Jaros S."/>
            <person name="Januszkiewicz K."/>
            <person name="Wedrychowicz H."/>
        </authorList>
    </citation>
    <scope>NUCLEOTIDE SEQUENCE [LARGE SCALE GENOMIC DNA]</scope>
    <source>
        <strain evidence="17 18">DSM 10068</strain>
    </source>
</reference>
<evidence type="ECO:0000256" key="15">
    <source>
        <dbReference type="RuleBase" id="RU004016"/>
    </source>
</evidence>
<gene>
    <name evidence="17" type="ORF">SAMN02745823_00118</name>
</gene>
<evidence type="ECO:0000256" key="7">
    <source>
        <dbReference type="ARBA" id="ARBA00022729"/>
    </source>
</evidence>
<keyword evidence="8" id="KW-0378">Hydrolase</keyword>
<keyword evidence="6" id="KW-0645">Protease</keyword>
<dbReference type="OrthoDB" id="9791132at2"/>
<dbReference type="RefSeq" id="WP_159435316.1">
    <property type="nucleotide sequence ID" value="NZ_FQXV01000001.1"/>
</dbReference>
<evidence type="ECO:0000256" key="1">
    <source>
        <dbReference type="ARBA" id="ARBA00003217"/>
    </source>
</evidence>
<feature type="active site" evidence="13">
    <location>
        <position position="135"/>
    </location>
</feature>
<evidence type="ECO:0000256" key="4">
    <source>
        <dbReference type="ARBA" id="ARBA00012448"/>
    </source>
</evidence>
<keyword evidence="18" id="KW-1185">Reference proteome</keyword>
<dbReference type="GO" id="GO:0009252">
    <property type="term" value="P:peptidoglycan biosynthetic process"/>
    <property type="evidence" value="ECO:0007669"/>
    <property type="project" value="UniProtKB-UniPathway"/>
</dbReference>
<evidence type="ECO:0000256" key="12">
    <source>
        <dbReference type="ARBA" id="ARBA00034000"/>
    </source>
</evidence>
<dbReference type="InterPro" id="IPR012907">
    <property type="entry name" value="Peptidase_S11_C"/>
</dbReference>
<dbReference type="GO" id="GO:0009002">
    <property type="term" value="F:serine-type D-Ala-D-Ala carboxypeptidase activity"/>
    <property type="evidence" value="ECO:0007669"/>
    <property type="project" value="UniProtKB-EC"/>
</dbReference>
<dbReference type="GO" id="GO:0006508">
    <property type="term" value="P:proteolysis"/>
    <property type="evidence" value="ECO:0007669"/>
    <property type="project" value="UniProtKB-KW"/>
</dbReference>
<evidence type="ECO:0000256" key="11">
    <source>
        <dbReference type="ARBA" id="ARBA00023316"/>
    </source>
</evidence>
<evidence type="ECO:0000259" key="16">
    <source>
        <dbReference type="SMART" id="SM00936"/>
    </source>
</evidence>
<dbReference type="InterPro" id="IPR018044">
    <property type="entry name" value="Peptidase_S11"/>
</dbReference>
<evidence type="ECO:0000256" key="8">
    <source>
        <dbReference type="ARBA" id="ARBA00022801"/>
    </source>
</evidence>
<keyword evidence="11" id="KW-0961">Cell wall biogenesis/degradation</keyword>
<proteinExistence type="inferred from homology"/>
<dbReference type="Proteomes" id="UP000183995">
    <property type="component" value="Unassembled WGS sequence"/>
</dbReference>
<comment type="catalytic activity">
    <reaction evidence="12">
        <text>Preferential cleavage: (Ac)2-L-Lys-D-Ala-|-D-Ala. Also transpeptidation of peptidyl-alanyl moieties that are N-acyl substituents of D-alanine.</text>
        <dbReference type="EC" id="3.4.16.4"/>
    </reaction>
</comment>
<dbReference type="Gene3D" id="3.40.710.10">
    <property type="entry name" value="DD-peptidase/beta-lactamase superfamily"/>
    <property type="match status" value="1"/>
</dbReference>
<evidence type="ECO:0000313" key="17">
    <source>
        <dbReference type="EMBL" id="SHH50884.1"/>
    </source>
</evidence>
<dbReference type="PRINTS" id="PR00725">
    <property type="entry name" value="DADACBPTASE1"/>
</dbReference>
<protein>
    <recommendedName>
        <fullName evidence="4">serine-type D-Ala-D-Ala carboxypeptidase</fullName>
        <ecNumber evidence="4">3.4.16.4</ecNumber>
    </recommendedName>
</protein>
<dbReference type="EMBL" id="FQXV01000001">
    <property type="protein sequence ID" value="SHH50884.1"/>
    <property type="molecule type" value="Genomic_DNA"/>
</dbReference>
<dbReference type="GO" id="GO:0071555">
    <property type="term" value="P:cell wall organization"/>
    <property type="evidence" value="ECO:0007669"/>
    <property type="project" value="UniProtKB-KW"/>
</dbReference>
<keyword evidence="7" id="KW-0732">Signal</keyword>
<dbReference type="PANTHER" id="PTHR21581:SF33">
    <property type="entry name" value="D-ALANYL-D-ALANINE CARBOXYPEPTIDASE DACB"/>
    <property type="match status" value="1"/>
</dbReference>
<dbReference type="InterPro" id="IPR001967">
    <property type="entry name" value="Peptidase_S11_N"/>
</dbReference>
<feature type="domain" description="Peptidase S11 D-Ala-D-Ala carboxypeptidase A C-terminal" evidence="16">
    <location>
        <begin position="283"/>
        <end position="371"/>
    </location>
</feature>
<comment type="pathway">
    <text evidence="2">Cell wall biogenesis; peptidoglycan biosynthesis.</text>
</comment>
<evidence type="ECO:0000256" key="6">
    <source>
        <dbReference type="ARBA" id="ARBA00022670"/>
    </source>
</evidence>
<sequence length="399" mass="43105">MTKRSVSLFGYKDLSGAALRVHRKRLTVLLLLISLLTANAALLQASAAPGPSANAAILMESASGAVLYEKNPDKRMLIASTTKILTALVVLDKGGADEKVKIGADFPAVEGSSIYLKPGDELTVKELLYGLLLESGNDAAVALARHVAGDTGRFAELMNARAQALGCKNSHFVNPHGLDAKEHYSSARDLALIAREAMNNETFREIVSTKRLNAAGRYFRNHNKLLWTCPGAIGVKTGFTESAGRSLVSCVEREGMRLICVTLSAPNDWNDHTSLYDWAYGAYRCVRIARSEASFGSVHVVSGVSDAAAVHPETDYAAVFPKKDNVDVVWELPRFVYAPVKAGSRAGVVRIMQNGQAVQEIPLIYDGAVKLDTSVPLSLWEKLKWSLSSGDKQTFVRSA</sequence>
<evidence type="ECO:0000256" key="2">
    <source>
        <dbReference type="ARBA" id="ARBA00004752"/>
    </source>
</evidence>
<keyword evidence="9" id="KW-0133">Cell shape</keyword>
<comment type="function">
    <text evidence="1">Removes C-terminal D-alanyl residues from sugar-peptide cell wall precursors.</text>
</comment>
<dbReference type="Pfam" id="PF00768">
    <property type="entry name" value="Peptidase_S11"/>
    <property type="match status" value="1"/>
</dbReference>
<evidence type="ECO:0000256" key="9">
    <source>
        <dbReference type="ARBA" id="ARBA00022960"/>
    </source>
</evidence>
<evidence type="ECO:0000313" key="18">
    <source>
        <dbReference type="Proteomes" id="UP000183995"/>
    </source>
</evidence>
<keyword evidence="5 17" id="KW-0121">Carboxypeptidase</keyword>
<feature type="active site" description="Acyl-ester intermediate" evidence="13">
    <location>
        <position position="80"/>
    </location>
</feature>
<dbReference type="SMART" id="SM00936">
    <property type="entry name" value="PBP5_C"/>
    <property type="match status" value="1"/>
</dbReference>
<organism evidence="17 18">
    <name type="scientific">Sporobacter termitidis DSM 10068</name>
    <dbReference type="NCBI Taxonomy" id="1123282"/>
    <lineage>
        <taxon>Bacteria</taxon>
        <taxon>Bacillati</taxon>
        <taxon>Bacillota</taxon>
        <taxon>Clostridia</taxon>
        <taxon>Eubacteriales</taxon>
        <taxon>Oscillospiraceae</taxon>
        <taxon>Sporobacter</taxon>
    </lineage>
</organism>
<dbReference type="EC" id="3.4.16.4" evidence="4"/>
<dbReference type="Gene3D" id="2.60.410.10">
    <property type="entry name" value="D-Ala-D-Ala carboxypeptidase, C-terminal domain"/>
    <property type="match status" value="1"/>
</dbReference>
<keyword evidence="10" id="KW-0573">Peptidoglycan synthesis</keyword>
<feature type="active site" description="Proton acceptor" evidence="13">
    <location>
        <position position="83"/>
    </location>
</feature>
<dbReference type="STRING" id="1123282.SAMN02745823_00118"/>
<dbReference type="SUPFAM" id="SSF56601">
    <property type="entry name" value="beta-lactamase/transpeptidase-like"/>
    <property type="match status" value="1"/>
</dbReference>
<dbReference type="InterPro" id="IPR015956">
    <property type="entry name" value="Peniciliin-bd_prot_C_sf"/>
</dbReference>
<dbReference type="PANTHER" id="PTHR21581">
    <property type="entry name" value="D-ALANYL-D-ALANINE CARBOXYPEPTIDASE"/>
    <property type="match status" value="1"/>
</dbReference>
<evidence type="ECO:0000256" key="5">
    <source>
        <dbReference type="ARBA" id="ARBA00022645"/>
    </source>
</evidence>